<evidence type="ECO:0000313" key="1">
    <source>
        <dbReference type="EMBL" id="SDG00794.1"/>
    </source>
</evidence>
<dbReference type="EMBL" id="FNCA01000006">
    <property type="protein sequence ID" value="SDG00794.1"/>
    <property type="molecule type" value="Genomic_DNA"/>
</dbReference>
<gene>
    <name evidence="1" type="ORF">SAMN04488589_1899</name>
</gene>
<dbReference type="SUPFAM" id="SSF50182">
    <property type="entry name" value="Sm-like ribonucleoproteins"/>
    <property type="match status" value="1"/>
</dbReference>
<reference evidence="1 2" key="1">
    <citation type="submission" date="2016-10" db="EMBL/GenBank/DDBJ databases">
        <authorList>
            <person name="Varghese N."/>
            <person name="Submissions S."/>
        </authorList>
    </citation>
    <scope>NUCLEOTIDE SEQUENCE [LARGE SCALE GENOMIC DNA]</scope>
    <source>
        <strain evidence="1 2">PL 12/M</strain>
    </source>
</reference>
<name>A0A7Z7AXZ6_9EURY</name>
<accession>A0A7Z7AXZ6</accession>
<organism evidence="1 2">
    <name type="scientific">Methanolobus vulcani</name>
    <dbReference type="NCBI Taxonomy" id="38026"/>
    <lineage>
        <taxon>Archaea</taxon>
        <taxon>Methanobacteriati</taxon>
        <taxon>Methanobacteriota</taxon>
        <taxon>Stenosarchaea group</taxon>
        <taxon>Methanomicrobia</taxon>
        <taxon>Methanosarcinales</taxon>
        <taxon>Methanosarcinaceae</taxon>
        <taxon>Methanolobus</taxon>
    </lineage>
</organism>
<dbReference type="AlphaFoldDB" id="A0A7Z7AXZ6"/>
<keyword evidence="2" id="KW-1185">Reference proteome</keyword>
<comment type="caution">
    <text evidence="1">The sequence shown here is derived from an EMBL/GenBank/DDBJ whole genome shotgun (WGS) entry which is preliminary data.</text>
</comment>
<dbReference type="Proteomes" id="UP000199259">
    <property type="component" value="Unassembled WGS sequence"/>
</dbReference>
<evidence type="ECO:0000313" key="2">
    <source>
        <dbReference type="Proteomes" id="UP000199259"/>
    </source>
</evidence>
<protein>
    <submittedName>
        <fullName evidence="1">Uncharacterized protein</fullName>
    </submittedName>
</protein>
<dbReference type="CDD" id="cd00600">
    <property type="entry name" value="Sm_like"/>
    <property type="match status" value="1"/>
</dbReference>
<proteinExistence type="predicted"/>
<sequence>MIIMAGYRSVSPYTHLDEFIGENVRVITNSSHYRGECEKIDRKNNNVILKNVVKKNETGWVEVSDYMLVMGHSIESVYVEKSFPFDSNESLILSIENGSKLPDPQPGIEGLDEITENIEITDITELSSFDEVILPEELK</sequence>
<dbReference type="InterPro" id="IPR010920">
    <property type="entry name" value="LSM_dom_sf"/>
</dbReference>